<evidence type="ECO:0008006" key="3">
    <source>
        <dbReference type="Google" id="ProtNLM"/>
    </source>
</evidence>
<keyword evidence="1" id="KW-0472">Membrane</keyword>
<accession>A0A6B1FYU1</accession>
<keyword evidence="1" id="KW-0812">Transmembrane</keyword>
<name>A0A6B1FYU1_9CHLR</name>
<protein>
    <recommendedName>
        <fullName evidence="3">DUF2231 domain-containing protein</fullName>
    </recommendedName>
</protein>
<feature type="transmembrane region" description="Helical" evidence="1">
    <location>
        <begin position="161"/>
        <end position="179"/>
    </location>
</feature>
<feature type="transmembrane region" description="Helical" evidence="1">
    <location>
        <begin position="35"/>
        <end position="57"/>
    </location>
</feature>
<dbReference type="AlphaFoldDB" id="A0A6B1FYU1"/>
<comment type="caution">
    <text evidence="2">The sequence shown here is derived from an EMBL/GenBank/DDBJ whole genome shotgun (WGS) entry which is preliminary data.</text>
</comment>
<gene>
    <name evidence="2" type="ORF">F4148_05525</name>
</gene>
<evidence type="ECO:0000256" key="1">
    <source>
        <dbReference type="SAM" id="Phobius"/>
    </source>
</evidence>
<organism evidence="2">
    <name type="scientific">Caldilineaceae bacterium SB0675_bin_29</name>
    <dbReference type="NCBI Taxonomy" id="2605266"/>
    <lineage>
        <taxon>Bacteria</taxon>
        <taxon>Bacillati</taxon>
        <taxon>Chloroflexota</taxon>
        <taxon>Caldilineae</taxon>
        <taxon>Caldilineales</taxon>
        <taxon>Caldilineaceae</taxon>
    </lineage>
</organism>
<feature type="transmembrane region" description="Helical" evidence="1">
    <location>
        <begin position="105"/>
        <end position="125"/>
    </location>
</feature>
<dbReference type="EMBL" id="VYDA01000210">
    <property type="protein sequence ID" value="MYH61227.1"/>
    <property type="molecule type" value="Genomic_DNA"/>
</dbReference>
<evidence type="ECO:0000313" key="2">
    <source>
        <dbReference type="EMBL" id="MYH61227.1"/>
    </source>
</evidence>
<sequence>MPAFVSASAFIWERESQLLQRAQNELKLATMKPSLIHAAVIHFPIALLICGSLVVLGTLHRWPRAELRIIGWGMILPGWLFLLAAIFSGIAAQGALPPEGPLRPLLNWHTGSGLALAILYGDLVYRGWLQWMHWKQTEQESSTWADFLVAPGGKWRLTVQLVLGIALVIFSGWLGGLLAN</sequence>
<proteinExistence type="predicted"/>
<feature type="transmembrane region" description="Helical" evidence="1">
    <location>
        <begin position="69"/>
        <end position="93"/>
    </location>
</feature>
<reference evidence="2" key="1">
    <citation type="submission" date="2019-09" db="EMBL/GenBank/DDBJ databases">
        <title>Characterisation of the sponge microbiome using genome-centric metagenomics.</title>
        <authorList>
            <person name="Engelberts J.P."/>
            <person name="Robbins S.J."/>
            <person name="De Goeij J.M."/>
            <person name="Aranda M."/>
            <person name="Bell S.C."/>
            <person name="Webster N.S."/>
        </authorList>
    </citation>
    <scope>NUCLEOTIDE SEQUENCE</scope>
    <source>
        <strain evidence="2">SB0675_bin_29</strain>
    </source>
</reference>
<keyword evidence="1" id="KW-1133">Transmembrane helix</keyword>